<protein>
    <recommendedName>
        <fullName evidence="3">Carboxylic ester hydrolase</fullName>
        <ecNumber evidence="3">3.1.1.-</ecNumber>
    </recommendedName>
</protein>
<evidence type="ECO:0000313" key="6">
    <source>
        <dbReference type="Proteomes" id="UP000076842"/>
    </source>
</evidence>
<dbReference type="PROSITE" id="PS00122">
    <property type="entry name" value="CARBOXYLESTERASE_B_1"/>
    <property type="match status" value="1"/>
</dbReference>
<keyword evidence="6" id="KW-1185">Reference proteome</keyword>
<dbReference type="EMBL" id="KV423987">
    <property type="protein sequence ID" value="KZT55865.1"/>
    <property type="molecule type" value="Genomic_DNA"/>
</dbReference>
<gene>
    <name evidence="5" type="ORF">CALCODRAFT_524463</name>
</gene>
<comment type="similarity">
    <text evidence="1 3">Belongs to the type-B carboxylesterase/lipase family.</text>
</comment>
<dbReference type="Proteomes" id="UP000076842">
    <property type="component" value="Unassembled WGS sequence"/>
</dbReference>
<evidence type="ECO:0000313" key="5">
    <source>
        <dbReference type="EMBL" id="KZT55865.1"/>
    </source>
</evidence>
<dbReference type="InterPro" id="IPR019826">
    <property type="entry name" value="Carboxylesterase_B_AS"/>
</dbReference>
<keyword evidence="2 3" id="KW-0378">Hydrolase</keyword>
<evidence type="ECO:0000256" key="3">
    <source>
        <dbReference type="RuleBase" id="RU361235"/>
    </source>
</evidence>
<keyword evidence="3" id="KW-0732">Signal</keyword>
<dbReference type="AlphaFoldDB" id="A0A165EZE4"/>
<feature type="domain" description="Carboxylesterase type B" evidence="4">
    <location>
        <begin position="181"/>
        <end position="597"/>
    </location>
</feature>
<feature type="signal peptide" evidence="3">
    <location>
        <begin position="1"/>
        <end position="18"/>
    </location>
</feature>
<evidence type="ECO:0000256" key="1">
    <source>
        <dbReference type="ARBA" id="ARBA00005964"/>
    </source>
</evidence>
<accession>A0A165EZE4</accession>
<dbReference type="Gene3D" id="3.40.50.1820">
    <property type="entry name" value="alpha/beta hydrolase"/>
    <property type="match status" value="1"/>
</dbReference>
<reference evidence="5 6" key="1">
    <citation type="journal article" date="2016" name="Mol. Biol. Evol.">
        <title>Comparative Genomics of Early-Diverging Mushroom-Forming Fungi Provides Insights into the Origins of Lignocellulose Decay Capabilities.</title>
        <authorList>
            <person name="Nagy L.G."/>
            <person name="Riley R."/>
            <person name="Tritt A."/>
            <person name="Adam C."/>
            <person name="Daum C."/>
            <person name="Floudas D."/>
            <person name="Sun H."/>
            <person name="Yadav J.S."/>
            <person name="Pangilinan J."/>
            <person name="Larsson K.H."/>
            <person name="Matsuura K."/>
            <person name="Barry K."/>
            <person name="Labutti K."/>
            <person name="Kuo R."/>
            <person name="Ohm R.A."/>
            <person name="Bhattacharya S.S."/>
            <person name="Shirouzu T."/>
            <person name="Yoshinaga Y."/>
            <person name="Martin F.M."/>
            <person name="Grigoriev I.V."/>
            <person name="Hibbett D.S."/>
        </authorList>
    </citation>
    <scope>NUCLEOTIDE SEQUENCE [LARGE SCALE GENOMIC DNA]</scope>
    <source>
        <strain evidence="5 6">HHB12733</strain>
    </source>
</reference>
<name>A0A165EZE4_9BASI</name>
<dbReference type="PANTHER" id="PTHR43142:SF3">
    <property type="entry name" value="PUTATIVE (AFU_ORTHOLOGUE AFUA_3G09070)-RELATED"/>
    <property type="match status" value="1"/>
</dbReference>
<evidence type="ECO:0000259" key="4">
    <source>
        <dbReference type="Pfam" id="PF00135"/>
    </source>
</evidence>
<dbReference type="InParanoid" id="A0A165EZE4"/>
<dbReference type="SUPFAM" id="SSF53474">
    <property type="entry name" value="alpha/beta-Hydrolases"/>
    <property type="match status" value="1"/>
</dbReference>
<dbReference type="GO" id="GO:0016787">
    <property type="term" value="F:hydrolase activity"/>
    <property type="evidence" value="ECO:0007669"/>
    <property type="project" value="UniProtKB-KW"/>
</dbReference>
<dbReference type="STRING" id="1353952.A0A165EZE4"/>
<organism evidence="5 6">
    <name type="scientific">Calocera cornea HHB12733</name>
    <dbReference type="NCBI Taxonomy" id="1353952"/>
    <lineage>
        <taxon>Eukaryota</taxon>
        <taxon>Fungi</taxon>
        <taxon>Dikarya</taxon>
        <taxon>Basidiomycota</taxon>
        <taxon>Agaricomycotina</taxon>
        <taxon>Dacrymycetes</taxon>
        <taxon>Dacrymycetales</taxon>
        <taxon>Dacrymycetaceae</taxon>
        <taxon>Calocera</taxon>
    </lineage>
</organism>
<proteinExistence type="inferred from homology"/>
<dbReference type="EC" id="3.1.1.-" evidence="3"/>
<sequence>MLSRTLLAAALAAWTVVAAPSPQSLGSDLNLIFQTNLNWTQAPEHQGEILIDARTYSEAQTTCSQLSEGLLTPNSTYFFSDFASALGYLDIFPAACSASYRALCSQRAGYYVPTATGVPSNFKVTVQANELSVTGFRNQASFRFYGIPYANQLERWTYSTLYNGSTTIDATEFGSACLKLKPVHFWIHGGAYTGGAGSDYDGGPQVARGDVVVVSINYRLSTLGFLALNDGVTNGNYGLADQILALEWVQKYITAFGGDPTRITIAGQSAGAGSVRALMGSPVAIGKFEGAILQSNLDGMLYAATYSNYYTIDQEMDVAGPTTLACLRAYNSTTLVYMATVARYVVVDGMYITTPQLEVNGSAPVANVHLMLGWMSDDGNSFISYTGTTNLTTAITEEITYNAAETYAIEASGLFPQPNTGNTSLDVFNVTARLSTDVQFRCMDQATVVSLAEHNLMKSIYVYQFGRGYNGYDPSSVCYAPADAQYPYGNPNLPHFNCHSGELQYTFGTVGLSGTPFDANDLYFQQQIVDQWTSFFRMYTPNVDPFYLAVRGYADTALEYVRDGPWERLTNYQSPTLRLLNVPSTQSLMLEMAQCDFLNYTLNDYG</sequence>
<dbReference type="InterPro" id="IPR002018">
    <property type="entry name" value="CarbesteraseB"/>
</dbReference>
<dbReference type="OrthoDB" id="408631at2759"/>
<dbReference type="Pfam" id="PF00135">
    <property type="entry name" value="COesterase"/>
    <property type="match status" value="1"/>
</dbReference>
<dbReference type="InterPro" id="IPR029058">
    <property type="entry name" value="AB_hydrolase_fold"/>
</dbReference>
<evidence type="ECO:0000256" key="2">
    <source>
        <dbReference type="ARBA" id="ARBA00022801"/>
    </source>
</evidence>
<dbReference type="PANTHER" id="PTHR43142">
    <property type="entry name" value="CARBOXYLIC ESTER HYDROLASE"/>
    <property type="match status" value="1"/>
</dbReference>
<feature type="chain" id="PRO_5007748362" description="Carboxylic ester hydrolase" evidence="3">
    <location>
        <begin position="19"/>
        <end position="606"/>
    </location>
</feature>